<keyword evidence="2" id="KW-1185">Reference proteome</keyword>
<comment type="caution">
    <text evidence="1">The sequence shown here is derived from an EMBL/GenBank/DDBJ whole genome shotgun (WGS) entry which is preliminary data.</text>
</comment>
<accession>A0AC60PKC8</accession>
<proteinExistence type="predicted"/>
<dbReference type="Proteomes" id="UP000805193">
    <property type="component" value="Unassembled WGS sequence"/>
</dbReference>
<organism evidence="1 2">
    <name type="scientific">Ixodes persulcatus</name>
    <name type="common">Taiga tick</name>
    <dbReference type="NCBI Taxonomy" id="34615"/>
    <lineage>
        <taxon>Eukaryota</taxon>
        <taxon>Metazoa</taxon>
        <taxon>Ecdysozoa</taxon>
        <taxon>Arthropoda</taxon>
        <taxon>Chelicerata</taxon>
        <taxon>Arachnida</taxon>
        <taxon>Acari</taxon>
        <taxon>Parasitiformes</taxon>
        <taxon>Ixodida</taxon>
        <taxon>Ixodoidea</taxon>
        <taxon>Ixodidae</taxon>
        <taxon>Ixodinae</taxon>
        <taxon>Ixodes</taxon>
    </lineage>
</organism>
<name>A0AC60PKC8_IXOPE</name>
<evidence type="ECO:0000313" key="1">
    <source>
        <dbReference type="EMBL" id="KAG0421353.1"/>
    </source>
</evidence>
<gene>
    <name evidence="1" type="ORF">HPB47_002739</name>
</gene>
<sequence>MLKRYPEIQGLLMEILKLSSKSADDLIRRKVLDDMVARVSLSVDKARLVELLAAMKGPLEEQYVANIMLLCDVEDLAVAVAMSRLGSDLASQQIHGMFLLALESVHQDVDLSSGQRS</sequence>
<evidence type="ECO:0000313" key="2">
    <source>
        <dbReference type="Proteomes" id="UP000805193"/>
    </source>
</evidence>
<dbReference type="EMBL" id="JABSTQ010010377">
    <property type="protein sequence ID" value="KAG0421353.1"/>
    <property type="molecule type" value="Genomic_DNA"/>
</dbReference>
<reference evidence="1 2" key="1">
    <citation type="journal article" date="2020" name="Cell">
        <title>Large-Scale Comparative Analyses of Tick Genomes Elucidate Their Genetic Diversity and Vector Capacities.</title>
        <authorList>
            <consortium name="Tick Genome and Microbiome Consortium (TIGMIC)"/>
            <person name="Jia N."/>
            <person name="Wang J."/>
            <person name="Shi W."/>
            <person name="Du L."/>
            <person name="Sun Y."/>
            <person name="Zhan W."/>
            <person name="Jiang J.F."/>
            <person name="Wang Q."/>
            <person name="Zhang B."/>
            <person name="Ji P."/>
            <person name="Bell-Sakyi L."/>
            <person name="Cui X.M."/>
            <person name="Yuan T.T."/>
            <person name="Jiang B.G."/>
            <person name="Yang W.F."/>
            <person name="Lam T.T."/>
            <person name="Chang Q.C."/>
            <person name="Ding S.J."/>
            <person name="Wang X.J."/>
            <person name="Zhu J.G."/>
            <person name="Ruan X.D."/>
            <person name="Zhao L."/>
            <person name="Wei J.T."/>
            <person name="Ye R.Z."/>
            <person name="Que T.C."/>
            <person name="Du C.H."/>
            <person name="Zhou Y.H."/>
            <person name="Cheng J.X."/>
            <person name="Dai P.F."/>
            <person name="Guo W.B."/>
            <person name="Han X.H."/>
            <person name="Huang E.J."/>
            <person name="Li L.F."/>
            <person name="Wei W."/>
            <person name="Gao Y.C."/>
            <person name="Liu J.Z."/>
            <person name="Shao H.Z."/>
            <person name="Wang X."/>
            <person name="Wang C.C."/>
            <person name="Yang T.C."/>
            <person name="Huo Q.B."/>
            <person name="Li W."/>
            <person name="Chen H.Y."/>
            <person name="Chen S.E."/>
            <person name="Zhou L.G."/>
            <person name="Ni X.B."/>
            <person name="Tian J.H."/>
            <person name="Sheng Y."/>
            <person name="Liu T."/>
            <person name="Pan Y.S."/>
            <person name="Xia L.Y."/>
            <person name="Li J."/>
            <person name="Zhao F."/>
            <person name="Cao W.C."/>
        </authorList>
    </citation>
    <scope>NUCLEOTIDE SEQUENCE [LARGE SCALE GENOMIC DNA]</scope>
    <source>
        <strain evidence="1">Iper-2018</strain>
    </source>
</reference>
<protein>
    <submittedName>
        <fullName evidence="1">Uncharacterized protein</fullName>
    </submittedName>
</protein>